<evidence type="ECO:0000256" key="3">
    <source>
        <dbReference type="ARBA" id="ARBA00023125"/>
    </source>
</evidence>
<dbReference type="Pfam" id="PF00249">
    <property type="entry name" value="Myb_DNA-binding"/>
    <property type="match status" value="2"/>
</dbReference>
<accession>A0AAV5L2D0</accession>
<reference evidence="9 10" key="1">
    <citation type="journal article" date="2021" name="Commun. Biol.">
        <title>The genome of Shorea leprosula (Dipterocarpaceae) highlights the ecological relevance of drought in aseasonal tropical rainforests.</title>
        <authorList>
            <person name="Ng K.K.S."/>
            <person name="Kobayashi M.J."/>
            <person name="Fawcett J.A."/>
            <person name="Hatakeyama M."/>
            <person name="Paape T."/>
            <person name="Ng C.H."/>
            <person name="Ang C.C."/>
            <person name="Tnah L.H."/>
            <person name="Lee C.T."/>
            <person name="Nishiyama T."/>
            <person name="Sese J."/>
            <person name="O'Brien M.J."/>
            <person name="Copetti D."/>
            <person name="Mohd Noor M.I."/>
            <person name="Ong R.C."/>
            <person name="Putra M."/>
            <person name="Sireger I.Z."/>
            <person name="Indrioko S."/>
            <person name="Kosugi Y."/>
            <person name="Izuno A."/>
            <person name="Isagi Y."/>
            <person name="Lee S.L."/>
            <person name="Shimizu K.K."/>
        </authorList>
    </citation>
    <scope>NUCLEOTIDE SEQUENCE [LARGE SCALE GENOMIC DNA]</scope>
    <source>
        <strain evidence="9">214</strain>
    </source>
</reference>
<feature type="domain" description="HTH myb-type" evidence="8">
    <location>
        <begin position="9"/>
        <end position="61"/>
    </location>
</feature>
<evidence type="ECO:0000313" key="9">
    <source>
        <dbReference type="EMBL" id="GKV31393.1"/>
    </source>
</evidence>
<evidence type="ECO:0000259" key="7">
    <source>
        <dbReference type="PROSITE" id="PS50090"/>
    </source>
</evidence>
<dbReference type="PANTHER" id="PTHR47999">
    <property type="entry name" value="TRANSCRIPTION FACTOR MYB8-RELATED-RELATED"/>
    <property type="match status" value="1"/>
</dbReference>
<evidence type="ECO:0000259" key="8">
    <source>
        <dbReference type="PROSITE" id="PS51294"/>
    </source>
</evidence>
<evidence type="ECO:0000256" key="6">
    <source>
        <dbReference type="SAM" id="MobiDB-lite"/>
    </source>
</evidence>
<keyword evidence="3" id="KW-0238">DNA-binding</keyword>
<organism evidence="9 10">
    <name type="scientific">Rubroshorea leprosula</name>
    <dbReference type="NCBI Taxonomy" id="152421"/>
    <lineage>
        <taxon>Eukaryota</taxon>
        <taxon>Viridiplantae</taxon>
        <taxon>Streptophyta</taxon>
        <taxon>Embryophyta</taxon>
        <taxon>Tracheophyta</taxon>
        <taxon>Spermatophyta</taxon>
        <taxon>Magnoliopsida</taxon>
        <taxon>eudicotyledons</taxon>
        <taxon>Gunneridae</taxon>
        <taxon>Pentapetalae</taxon>
        <taxon>rosids</taxon>
        <taxon>malvids</taxon>
        <taxon>Malvales</taxon>
        <taxon>Dipterocarpaceae</taxon>
        <taxon>Rubroshorea</taxon>
    </lineage>
</organism>
<feature type="domain" description="HTH myb-type" evidence="8">
    <location>
        <begin position="62"/>
        <end position="116"/>
    </location>
</feature>
<evidence type="ECO:0000256" key="4">
    <source>
        <dbReference type="ARBA" id="ARBA00023163"/>
    </source>
</evidence>
<dbReference type="Gene3D" id="1.10.10.60">
    <property type="entry name" value="Homeodomain-like"/>
    <property type="match status" value="2"/>
</dbReference>
<proteinExistence type="predicted"/>
<dbReference type="InterPro" id="IPR017930">
    <property type="entry name" value="Myb_dom"/>
</dbReference>
<gene>
    <name evidence="9" type="ORF">SLEP1_g40085</name>
</gene>
<keyword evidence="2" id="KW-0805">Transcription regulation</keyword>
<dbReference type="PROSITE" id="PS51294">
    <property type="entry name" value="HTH_MYB"/>
    <property type="match status" value="2"/>
</dbReference>
<protein>
    <submittedName>
        <fullName evidence="9">Uncharacterized protein</fullName>
    </submittedName>
</protein>
<dbReference type="AlphaFoldDB" id="A0AAV5L2D0"/>
<keyword evidence="10" id="KW-1185">Reference proteome</keyword>
<dbReference type="Proteomes" id="UP001054252">
    <property type="component" value="Unassembled WGS sequence"/>
</dbReference>
<keyword evidence="4" id="KW-0804">Transcription</keyword>
<dbReference type="SUPFAM" id="SSF46689">
    <property type="entry name" value="Homeodomain-like"/>
    <property type="match status" value="1"/>
</dbReference>
<evidence type="ECO:0000313" key="10">
    <source>
        <dbReference type="Proteomes" id="UP001054252"/>
    </source>
</evidence>
<dbReference type="InterPro" id="IPR001005">
    <property type="entry name" value="SANT/Myb"/>
</dbReference>
<comment type="subcellular location">
    <subcellularLocation>
        <location evidence="1">Nucleus</location>
    </subcellularLocation>
</comment>
<feature type="domain" description="Myb-like" evidence="7">
    <location>
        <begin position="62"/>
        <end position="112"/>
    </location>
</feature>
<keyword evidence="5" id="KW-0539">Nucleus</keyword>
<comment type="caution">
    <text evidence="9">The sequence shown here is derived from an EMBL/GenBank/DDBJ whole genome shotgun (WGS) entry which is preliminary data.</text>
</comment>
<evidence type="ECO:0000256" key="5">
    <source>
        <dbReference type="ARBA" id="ARBA00023242"/>
    </source>
</evidence>
<dbReference type="InterPro" id="IPR015495">
    <property type="entry name" value="Myb_TF_plants"/>
</dbReference>
<feature type="domain" description="Myb-like" evidence="7">
    <location>
        <begin position="9"/>
        <end position="61"/>
    </location>
</feature>
<sequence>MGRSPCCQKVGLKRGRWTAEEDEILTKYIQENGEGSWRALPKNAGLLRCGKSCRLRWINYLRADLKRGNITAEEEDTIVKLHTALGNRWSLIAAQLPGRTDNEIKNYWNSHLSRKIYCFSKTINSTSPSDIDAVEIAVASKRRGGRTSRSAMKKQTLALMSLGKRLKTGGDDVLQPKTQENALFEESNMVTNLETGDPNFGGAEGNKRKLDIGVCSTNYEEAYKSKAESEVLGPDEWLDSEIERLSGLLQREEGMNQSGDSVFNTKGENGARDITEGRDTEVMAQEKMTIKGSGNEDGVNLSSNAESSTTTTTGEWNICSSSSVSRFDEEWVDWGLSGFGDHHHLQCSDDQWELWDDGDFNRMLCWLWDGGSNNGQGQGFQ</sequence>
<dbReference type="FunFam" id="1.10.10.60:FF:000121">
    <property type="entry name" value="Myb transcription factor"/>
    <property type="match status" value="1"/>
</dbReference>
<dbReference type="CDD" id="cd00167">
    <property type="entry name" value="SANT"/>
    <property type="match status" value="2"/>
</dbReference>
<dbReference type="GO" id="GO:0005634">
    <property type="term" value="C:nucleus"/>
    <property type="evidence" value="ECO:0007669"/>
    <property type="project" value="UniProtKB-SubCell"/>
</dbReference>
<dbReference type="PANTHER" id="PTHR47999:SF91">
    <property type="entry name" value="TRANSCRIPTION FACTOR MYB111"/>
    <property type="match status" value="1"/>
</dbReference>
<dbReference type="EMBL" id="BPVZ01000091">
    <property type="protein sequence ID" value="GKV31393.1"/>
    <property type="molecule type" value="Genomic_DNA"/>
</dbReference>
<dbReference type="SMART" id="SM00717">
    <property type="entry name" value="SANT"/>
    <property type="match status" value="2"/>
</dbReference>
<name>A0AAV5L2D0_9ROSI</name>
<dbReference type="PROSITE" id="PS50090">
    <property type="entry name" value="MYB_LIKE"/>
    <property type="match status" value="2"/>
</dbReference>
<evidence type="ECO:0000256" key="2">
    <source>
        <dbReference type="ARBA" id="ARBA00023015"/>
    </source>
</evidence>
<feature type="region of interest" description="Disordered" evidence="6">
    <location>
        <begin position="292"/>
        <end position="314"/>
    </location>
</feature>
<dbReference type="GO" id="GO:0003677">
    <property type="term" value="F:DNA binding"/>
    <property type="evidence" value="ECO:0007669"/>
    <property type="project" value="UniProtKB-KW"/>
</dbReference>
<evidence type="ECO:0000256" key="1">
    <source>
        <dbReference type="ARBA" id="ARBA00004123"/>
    </source>
</evidence>
<dbReference type="InterPro" id="IPR009057">
    <property type="entry name" value="Homeodomain-like_sf"/>
</dbReference>